<gene>
    <name evidence="2" type="ORF">EHV23_01310</name>
</gene>
<dbReference type="EMBL" id="RRUE01000001">
    <property type="protein sequence ID" value="RRN44944.1"/>
    <property type="molecule type" value="Genomic_DNA"/>
</dbReference>
<name>A0A426FQN8_9BURK</name>
<evidence type="ECO:0000313" key="2">
    <source>
        <dbReference type="EMBL" id="RRN44944.1"/>
    </source>
</evidence>
<evidence type="ECO:0000313" key="3">
    <source>
        <dbReference type="Proteomes" id="UP000270261"/>
    </source>
</evidence>
<reference evidence="2 3" key="1">
    <citation type="submission" date="2018-11" db="EMBL/GenBank/DDBJ databases">
        <title>Genome sequencing of Lautropia sp. KCOM 2505 (= ChDC F240).</title>
        <authorList>
            <person name="Kook J.-K."/>
            <person name="Park S.-N."/>
            <person name="Lim Y.K."/>
        </authorList>
    </citation>
    <scope>NUCLEOTIDE SEQUENCE [LARGE SCALE GENOMIC DNA]</scope>
    <source>
        <strain evidence="2 3">KCOM 2505</strain>
    </source>
</reference>
<proteinExistence type="predicted"/>
<dbReference type="Proteomes" id="UP000270261">
    <property type="component" value="Unassembled WGS sequence"/>
</dbReference>
<dbReference type="Pfam" id="PF13590">
    <property type="entry name" value="DUF4136"/>
    <property type="match status" value="1"/>
</dbReference>
<evidence type="ECO:0000259" key="1">
    <source>
        <dbReference type="Pfam" id="PF13590"/>
    </source>
</evidence>
<keyword evidence="3" id="KW-1185">Reference proteome</keyword>
<organism evidence="2 3">
    <name type="scientific">Lautropia dentalis</name>
    <dbReference type="NCBI Taxonomy" id="2490857"/>
    <lineage>
        <taxon>Bacteria</taxon>
        <taxon>Pseudomonadati</taxon>
        <taxon>Pseudomonadota</taxon>
        <taxon>Betaproteobacteria</taxon>
        <taxon>Burkholderiales</taxon>
        <taxon>Burkholderiaceae</taxon>
        <taxon>Lautropia</taxon>
    </lineage>
</organism>
<feature type="domain" description="DUF4136" evidence="1">
    <location>
        <begin position="107"/>
        <end position="249"/>
    </location>
</feature>
<dbReference type="AlphaFoldDB" id="A0A426FQN8"/>
<comment type="caution">
    <text evidence="2">The sequence shown here is derived from an EMBL/GenBank/DDBJ whole genome shotgun (WGS) entry which is preliminary data.</text>
</comment>
<sequence length="261" mass="26552">MRMNDRIFPSGSAARGLPAADAPSAVGGSATAGAFHTAVAPLAVGTARAIGAHRAAGRRLLGAAVLGLAVLATGCASTTPAQITTFNRQDASAAGWAGQRFVIQPLAGQGDSLEYADYARRVQSALEKHGLVPVQDIGSAQLVVNFEYRSGGAVTSSRSSSSSFSVGVGGGYHTGWGLGLGIPIGGSSEDTTRYRHQLQVQMAQVMRGAQGGIPGQRVYESTLVTQGSSAAVAPLMPAMIDALFADFPGQNGKTVNVSLKP</sequence>
<dbReference type="InterPro" id="IPR025411">
    <property type="entry name" value="DUF4136"/>
</dbReference>
<accession>A0A426FQN8</accession>
<protein>
    <submittedName>
        <fullName evidence="2">DUF4136 domain-containing protein</fullName>
    </submittedName>
</protein>